<dbReference type="PROSITE" id="PS00216">
    <property type="entry name" value="SUGAR_TRANSPORT_1"/>
    <property type="match status" value="1"/>
</dbReference>
<dbReference type="SUPFAM" id="SSF103473">
    <property type="entry name" value="MFS general substrate transporter"/>
    <property type="match status" value="1"/>
</dbReference>
<dbReference type="RefSeq" id="WP_378282860.1">
    <property type="nucleotide sequence ID" value="NZ_JBHSON010000020.1"/>
</dbReference>
<accession>A0ABW0ZVA4</accession>
<evidence type="ECO:0000256" key="8">
    <source>
        <dbReference type="ARBA" id="ARBA00023136"/>
    </source>
</evidence>
<reference evidence="12" key="1">
    <citation type="journal article" date="2019" name="Int. J. Syst. Evol. Microbiol.">
        <title>The Global Catalogue of Microorganisms (GCM) 10K type strain sequencing project: providing services to taxonomists for standard genome sequencing and annotation.</title>
        <authorList>
            <consortium name="The Broad Institute Genomics Platform"/>
            <consortium name="The Broad Institute Genome Sequencing Center for Infectious Disease"/>
            <person name="Wu L."/>
            <person name="Ma J."/>
        </authorList>
    </citation>
    <scope>NUCLEOTIDE SEQUENCE [LARGE SCALE GENOMIC DNA]</scope>
    <source>
        <strain evidence="12">KCTC 42087</strain>
    </source>
</reference>
<dbReference type="Gene3D" id="1.20.1250.20">
    <property type="entry name" value="MFS general substrate transporter like domains"/>
    <property type="match status" value="2"/>
</dbReference>
<keyword evidence="4" id="KW-1003">Cell membrane</keyword>
<feature type="transmembrane region" description="Helical" evidence="9">
    <location>
        <begin position="93"/>
        <end position="117"/>
    </location>
</feature>
<dbReference type="EMBL" id="JBHSON010000020">
    <property type="protein sequence ID" value="MFC5747244.1"/>
    <property type="molecule type" value="Genomic_DNA"/>
</dbReference>
<dbReference type="InterPro" id="IPR020846">
    <property type="entry name" value="MFS_dom"/>
</dbReference>
<sequence>MALTAETDAAGARSHENSRRSLIASSIGNLLEWYDFAAYGYMAVVMGSLFFPSGSEATSLLLSFATFGVAFAIRPLGGAIIGPLGDKIGRRTVLCIVVLGISAATFAMGLLPTYASIGIVAPILLVLLRMVQGFCAGGEVGGAITFVAEAAPTARRGYYASWIQSSAVLGFFLGLSTPTVLSAVLPGDALESWAWRVPFLVAGPLGLIGLYIRLKLEETPNFKELEESGKVADSVTREVFGRSWGNIFLAAGIGIPLQMGYFMILTYVPSYLKTALDYSSTTAYFATGTAIVADLLVIPFAAVLSDRVGRKPGMLVAAIAFVVGAVPLFMMIQGGGIPAFVALGILGALHGVYLGFCGAALAEIFATRNRYGGLSVGHNIGAAVFGGATPFMATFLVDRTGNNLMPAFLILGCCLLSLVAIFAMKDRAGQPLVQE</sequence>
<comment type="caution">
    <text evidence="11">The sequence shown here is derived from an EMBL/GenBank/DDBJ whole genome shotgun (WGS) entry which is preliminary data.</text>
</comment>
<feature type="transmembrane region" description="Helical" evidence="9">
    <location>
        <begin position="60"/>
        <end position="81"/>
    </location>
</feature>
<feature type="transmembrane region" description="Helical" evidence="9">
    <location>
        <begin position="247"/>
        <end position="268"/>
    </location>
</feature>
<dbReference type="InterPro" id="IPR005828">
    <property type="entry name" value="MFS_sugar_transport-like"/>
</dbReference>
<protein>
    <submittedName>
        <fullName evidence="11">MFS transporter</fullName>
    </submittedName>
</protein>
<dbReference type="PROSITE" id="PS50850">
    <property type="entry name" value="MFS"/>
    <property type="match status" value="1"/>
</dbReference>
<evidence type="ECO:0000313" key="12">
    <source>
        <dbReference type="Proteomes" id="UP001596074"/>
    </source>
</evidence>
<keyword evidence="5 9" id="KW-0812">Transmembrane</keyword>
<feature type="transmembrane region" description="Helical" evidence="9">
    <location>
        <begin position="403"/>
        <end position="424"/>
    </location>
</feature>
<feature type="transmembrane region" description="Helical" evidence="9">
    <location>
        <begin position="123"/>
        <end position="147"/>
    </location>
</feature>
<dbReference type="InterPro" id="IPR051084">
    <property type="entry name" value="H+-coupled_symporters"/>
</dbReference>
<dbReference type="InterPro" id="IPR005829">
    <property type="entry name" value="Sugar_transporter_CS"/>
</dbReference>
<evidence type="ECO:0000256" key="2">
    <source>
        <dbReference type="ARBA" id="ARBA00008240"/>
    </source>
</evidence>
<comment type="similarity">
    <text evidence="2">Belongs to the major facilitator superfamily. Metabolite:H+ Symporter (MHS) family (TC 2.A.1.6) family.</text>
</comment>
<dbReference type="Proteomes" id="UP001596074">
    <property type="component" value="Unassembled WGS sequence"/>
</dbReference>
<evidence type="ECO:0000259" key="10">
    <source>
        <dbReference type="PROSITE" id="PS50850"/>
    </source>
</evidence>
<feature type="transmembrane region" description="Helical" evidence="9">
    <location>
        <begin position="376"/>
        <end position="397"/>
    </location>
</feature>
<proteinExistence type="inferred from homology"/>
<feature type="transmembrane region" description="Helical" evidence="9">
    <location>
        <begin position="315"/>
        <end position="333"/>
    </location>
</feature>
<evidence type="ECO:0000256" key="3">
    <source>
        <dbReference type="ARBA" id="ARBA00022448"/>
    </source>
</evidence>
<keyword evidence="12" id="KW-1185">Reference proteome</keyword>
<dbReference type="PANTHER" id="PTHR43528:SF1">
    <property type="entry name" value="ALPHA-KETOGLUTARATE PERMEASE"/>
    <property type="match status" value="1"/>
</dbReference>
<evidence type="ECO:0000256" key="7">
    <source>
        <dbReference type="ARBA" id="ARBA00022989"/>
    </source>
</evidence>
<name>A0ABW0ZVA4_9ACTN</name>
<dbReference type="InterPro" id="IPR036259">
    <property type="entry name" value="MFS_trans_sf"/>
</dbReference>
<evidence type="ECO:0000313" key="11">
    <source>
        <dbReference type="EMBL" id="MFC5747244.1"/>
    </source>
</evidence>
<evidence type="ECO:0000256" key="4">
    <source>
        <dbReference type="ARBA" id="ARBA00022475"/>
    </source>
</evidence>
<dbReference type="InterPro" id="IPR011701">
    <property type="entry name" value="MFS"/>
</dbReference>
<dbReference type="Pfam" id="PF00083">
    <property type="entry name" value="Sugar_tr"/>
    <property type="match status" value="1"/>
</dbReference>
<keyword evidence="6" id="KW-0769">Symport</keyword>
<keyword evidence="8 9" id="KW-0472">Membrane</keyword>
<evidence type="ECO:0000256" key="1">
    <source>
        <dbReference type="ARBA" id="ARBA00004651"/>
    </source>
</evidence>
<evidence type="ECO:0000256" key="9">
    <source>
        <dbReference type="SAM" id="Phobius"/>
    </source>
</evidence>
<feature type="transmembrane region" description="Helical" evidence="9">
    <location>
        <begin position="283"/>
        <end position="303"/>
    </location>
</feature>
<dbReference type="PANTHER" id="PTHR43528">
    <property type="entry name" value="ALPHA-KETOGLUTARATE PERMEASE"/>
    <property type="match status" value="1"/>
</dbReference>
<comment type="subcellular location">
    <subcellularLocation>
        <location evidence="1">Cell membrane</location>
        <topology evidence="1">Multi-pass membrane protein</topology>
    </subcellularLocation>
</comment>
<keyword evidence="7 9" id="KW-1133">Transmembrane helix</keyword>
<feature type="transmembrane region" description="Helical" evidence="9">
    <location>
        <begin position="193"/>
        <end position="214"/>
    </location>
</feature>
<feature type="transmembrane region" description="Helical" evidence="9">
    <location>
        <begin position="159"/>
        <end position="181"/>
    </location>
</feature>
<feature type="transmembrane region" description="Helical" evidence="9">
    <location>
        <begin position="339"/>
        <end position="364"/>
    </location>
</feature>
<evidence type="ECO:0000256" key="5">
    <source>
        <dbReference type="ARBA" id="ARBA00022692"/>
    </source>
</evidence>
<feature type="domain" description="Major facilitator superfamily (MFS) profile" evidence="10">
    <location>
        <begin position="21"/>
        <end position="429"/>
    </location>
</feature>
<organism evidence="11 12">
    <name type="scientific">Actinomadura rugatobispora</name>
    <dbReference type="NCBI Taxonomy" id="1994"/>
    <lineage>
        <taxon>Bacteria</taxon>
        <taxon>Bacillati</taxon>
        <taxon>Actinomycetota</taxon>
        <taxon>Actinomycetes</taxon>
        <taxon>Streptosporangiales</taxon>
        <taxon>Thermomonosporaceae</taxon>
        <taxon>Actinomadura</taxon>
    </lineage>
</organism>
<evidence type="ECO:0000256" key="6">
    <source>
        <dbReference type="ARBA" id="ARBA00022847"/>
    </source>
</evidence>
<keyword evidence="3" id="KW-0813">Transport</keyword>
<gene>
    <name evidence="11" type="ORF">ACFPZN_16570</name>
</gene>
<dbReference type="PROSITE" id="PS00217">
    <property type="entry name" value="SUGAR_TRANSPORT_2"/>
    <property type="match status" value="1"/>
</dbReference>
<dbReference type="Pfam" id="PF07690">
    <property type="entry name" value="MFS_1"/>
    <property type="match status" value="1"/>
</dbReference>